<dbReference type="Gene3D" id="1.20.1280.50">
    <property type="match status" value="1"/>
</dbReference>
<feature type="domain" description="F-box" evidence="1">
    <location>
        <begin position="64"/>
        <end position="113"/>
    </location>
</feature>
<organism evidence="2 3">
    <name type="scientific">Trametes pubescens</name>
    <name type="common">White-rot fungus</name>
    <dbReference type="NCBI Taxonomy" id="154538"/>
    <lineage>
        <taxon>Eukaryota</taxon>
        <taxon>Fungi</taxon>
        <taxon>Dikarya</taxon>
        <taxon>Basidiomycota</taxon>
        <taxon>Agaricomycotina</taxon>
        <taxon>Agaricomycetes</taxon>
        <taxon>Polyporales</taxon>
        <taxon>Polyporaceae</taxon>
        <taxon>Trametes</taxon>
    </lineage>
</organism>
<dbReference type="PROSITE" id="PS50181">
    <property type="entry name" value="FBOX"/>
    <property type="match status" value="1"/>
</dbReference>
<dbReference type="InterPro" id="IPR001810">
    <property type="entry name" value="F-box_dom"/>
</dbReference>
<keyword evidence="3" id="KW-1185">Reference proteome</keyword>
<name>A0A1M2VKR5_TRAPU</name>
<dbReference type="OrthoDB" id="2744443at2759"/>
<reference evidence="2 3" key="1">
    <citation type="submission" date="2016-10" db="EMBL/GenBank/DDBJ databases">
        <title>Genome sequence of the basidiomycete white-rot fungus Trametes pubescens.</title>
        <authorList>
            <person name="Makela M.R."/>
            <person name="Granchi Z."/>
            <person name="Peng M."/>
            <person name="De Vries R.P."/>
            <person name="Grigoriev I."/>
            <person name="Riley R."/>
            <person name="Hilden K."/>
        </authorList>
    </citation>
    <scope>NUCLEOTIDE SEQUENCE [LARGE SCALE GENOMIC DNA]</scope>
    <source>
        <strain evidence="2 3">FBCC735</strain>
    </source>
</reference>
<dbReference type="OMA" id="KCADACL"/>
<dbReference type="InterPro" id="IPR036047">
    <property type="entry name" value="F-box-like_dom_sf"/>
</dbReference>
<evidence type="ECO:0000259" key="1">
    <source>
        <dbReference type="PROSITE" id="PS50181"/>
    </source>
</evidence>
<dbReference type="AlphaFoldDB" id="A0A1M2VKR5"/>
<dbReference type="SUPFAM" id="SSF81383">
    <property type="entry name" value="F-box domain"/>
    <property type="match status" value="1"/>
</dbReference>
<sequence length="571" mass="63133">MNIDSPSAVCRNIFCSGPPLRIPEEDVYTLHKHPPPDIQQWALARGLLYEDCARAMRSVCNAAAPINQRLPPEVLMRVFACISPKGMGDIKLMHVCRSWRAILGETSEFWVDMLSLPKVWDIPDLLEAILHLSSSRPLALRAASPDVYSSKFMIPHLCRIIDLAIASTNTEFRQFYRLLREGHLSNLERLRLIYLGGTNSDPPVFEEEAEKCADACLPRLRRLELSPNFVDDHLVVASITSLSVLARNHGLTWLSNEAIPSPQALLRALSRCASQLTSLHFDHSTLPHEGWVSPEHCSRVDLPALLELSVDAFPSPVESFLSAITIPPSSSLSIRCGRYVHLLTLRDILCDHSGVASPDEFHASLEYSTLEMRTLNSGRELLNLKLRTSSTRSQTIPELVARILNQTHTITTATLRCERDVGMSQEEARSALDVFPHLARLTVVYSPATTFGPAARRPFKDGLVFVSALACTSSTADTDTVACPALEALTITGLGREAFLDPEALADELALVLGRRRAVVGCALGALTLEIDLRADPYYSYEGDAELAEKFQSAFFTRLEDFVDSFSVISC</sequence>
<evidence type="ECO:0000313" key="2">
    <source>
        <dbReference type="EMBL" id="OJT08146.1"/>
    </source>
</evidence>
<dbReference type="EMBL" id="MNAD01001079">
    <property type="protein sequence ID" value="OJT08146.1"/>
    <property type="molecule type" value="Genomic_DNA"/>
</dbReference>
<gene>
    <name evidence="2" type="ORF">TRAPUB_942</name>
</gene>
<dbReference type="Proteomes" id="UP000184267">
    <property type="component" value="Unassembled WGS sequence"/>
</dbReference>
<protein>
    <recommendedName>
        <fullName evidence="1">F-box domain-containing protein</fullName>
    </recommendedName>
</protein>
<comment type="caution">
    <text evidence="2">The sequence shown here is derived from an EMBL/GenBank/DDBJ whole genome shotgun (WGS) entry which is preliminary data.</text>
</comment>
<accession>A0A1M2VKR5</accession>
<proteinExistence type="predicted"/>
<evidence type="ECO:0000313" key="3">
    <source>
        <dbReference type="Proteomes" id="UP000184267"/>
    </source>
</evidence>
<dbReference type="Pfam" id="PF12937">
    <property type="entry name" value="F-box-like"/>
    <property type="match status" value="1"/>
</dbReference>